<evidence type="ECO:0000256" key="9">
    <source>
        <dbReference type="ARBA" id="ARBA00022840"/>
    </source>
</evidence>
<gene>
    <name evidence="15" type="ORF">A8990_13846</name>
</gene>
<dbReference type="Gene3D" id="3.30.450.20">
    <property type="entry name" value="PAS domain"/>
    <property type="match status" value="1"/>
</dbReference>
<evidence type="ECO:0000256" key="7">
    <source>
        <dbReference type="ARBA" id="ARBA00022741"/>
    </source>
</evidence>
<evidence type="ECO:0000256" key="12">
    <source>
        <dbReference type="SAM" id="Phobius"/>
    </source>
</evidence>
<dbReference type="GO" id="GO:0005524">
    <property type="term" value="F:ATP binding"/>
    <property type="evidence" value="ECO:0007669"/>
    <property type="project" value="UniProtKB-KW"/>
</dbReference>
<evidence type="ECO:0000256" key="1">
    <source>
        <dbReference type="ARBA" id="ARBA00000085"/>
    </source>
</evidence>
<keyword evidence="16" id="KW-1185">Reference proteome</keyword>
<dbReference type="CDD" id="cd06225">
    <property type="entry name" value="HAMP"/>
    <property type="match status" value="1"/>
</dbReference>
<evidence type="ECO:0000256" key="8">
    <source>
        <dbReference type="ARBA" id="ARBA00022777"/>
    </source>
</evidence>
<sequence>MAIYKRNKRVSLANQLVLSFLVIFLIIFSLSSLFAYLRILAILKNNAKETTLRQFKQYDYNLTSFTSEVDQLSRMLVLDSELYDLINYKSKPELDRVLAVGLAFRNFTQILSDYKYINEISFFGDDGFAIRTTAQTNEILVDPADQVNKFYRSEIYDQAVSGGQKLVWLGGFTDKDFAITDGFTTSPEAAKPVAYISAARSFFSNNRAGTLVINVDMKYFTDIYNHANDINSNELYLIDQKGKIVSHSIEARIGESGMAPLQASATASGGNKFSSEERSGKQIMSYRIDSLGWELVNEIPVSVFTSDALTLRTIVMTMFVFSLASAAVVSRFWILKVTKPLNSLTNVVRKMGQGNLGLTLDLELRNELGILITQFNKMSKNIYELMEQKETIQEEKRMLEIGALQSQINPHFFYNTLNTIKWMAIMAKADNIVESITTLGDYLKPMFSKGMFCTIQEEIDYIENYTRIMNYRMAGGIKVEHRIPADVRDYPILRFLLQPLVENAITHGLKNRSGGVISMTAEERGTEIIWSIQDNGEGMTEARLQEVRRALVNWDGEDWNERKGIGLYNTNRRLQLHFGGQYYIQIDSMPQEGTKLTFAIPKVQKS</sequence>
<evidence type="ECO:0000256" key="3">
    <source>
        <dbReference type="ARBA" id="ARBA00012438"/>
    </source>
</evidence>
<dbReference type="Proteomes" id="UP000256304">
    <property type="component" value="Unassembled WGS sequence"/>
</dbReference>
<dbReference type="SUPFAM" id="SSF55874">
    <property type="entry name" value="ATPase domain of HSP90 chaperone/DNA topoisomerase II/histidine kinase"/>
    <property type="match status" value="1"/>
</dbReference>
<feature type="domain" description="HAMP" evidence="14">
    <location>
        <begin position="335"/>
        <end position="387"/>
    </location>
</feature>
<dbReference type="PANTHER" id="PTHR34220:SF7">
    <property type="entry name" value="SENSOR HISTIDINE KINASE YPDA"/>
    <property type="match status" value="1"/>
</dbReference>
<accession>A0A3D9QVI5</accession>
<evidence type="ECO:0000256" key="4">
    <source>
        <dbReference type="ARBA" id="ARBA00022475"/>
    </source>
</evidence>
<dbReference type="AlphaFoldDB" id="A0A3D9QVI5"/>
<evidence type="ECO:0000256" key="10">
    <source>
        <dbReference type="ARBA" id="ARBA00023012"/>
    </source>
</evidence>
<keyword evidence="11 12" id="KW-0472">Membrane</keyword>
<comment type="caution">
    <text evidence="15">The sequence shown here is derived from an EMBL/GenBank/DDBJ whole genome shotgun (WGS) entry which is preliminary data.</text>
</comment>
<dbReference type="PANTHER" id="PTHR34220">
    <property type="entry name" value="SENSOR HISTIDINE KINASE YPDA"/>
    <property type="match status" value="1"/>
</dbReference>
<dbReference type="RefSeq" id="WP_116191673.1">
    <property type="nucleotide sequence ID" value="NZ_QTTN01000038.1"/>
</dbReference>
<dbReference type="Pfam" id="PF06580">
    <property type="entry name" value="His_kinase"/>
    <property type="match status" value="1"/>
</dbReference>
<proteinExistence type="predicted"/>
<keyword evidence="4" id="KW-1003">Cell membrane</keyword>
<dbReference type="PROSITE" id="PS50109">
    <property type="entry name" value="HIS_KIN"/>
    <property type="match status" value="1"/>
</dbReference>
<dbReference type="SMART" id="SM00387">
    <property type="entry name" value="HATPase_c"/>
    <property type="match status" value="1"/>
</dbReference>
<dbReference type="InterPro" id="IPR003594">
    <property type="entry name" value="HATPase_dom"/>
</dbReference>
<feature type="domain" description="Histidine kinase" evidence="13">
    <location>
        <begin position="493"/>
        <end position="604"/>
    </location>
</feature>
<dbReference type="InterPro" id="IPR050640">
    <property type="entry name" value="Bact_2-comp_sensor_kinase"/>
</dbReference>
<dbReference type="PROSITE" id="PS50885">
    <property type="entry name" value="HAMP"/>
    <property type="match status" value="1"/>
</dbReference>
<reference evidence="15 16" key="1">
    <citation type="submission" date="2018-08" db="EMBL/GenBank/DDBJ databases">
        <title>Genomic Encyclopedia of Type Strains, Phase III (KMG-III): the genomes of soil and plant-associated and newly described type strains.</title>
        <authorList>
            <person name="Whitman W."/>
        </authorList>
    </citation>
    <scope>NUCLEOTIDE SEQUENCE [LARGE SCALE GENOMIC DNA]</scope>
    <source>
        <strain evidence="15 16">CGMCC 1.10966</strain>
    </source>
</reference>
<feature type="transmembrane region" description="Helical" evidence="12">
    <location>
        <begin position="314"/>
        <end position="334"/>
    </location>
</feature>
<dbReference type="EMBL" id="QTTN01000038">
    <property type="protein sequence ID" value="REE68117.1"/>
    <property type="molecule type" value="Genomic_DNA"/>
</dbReference>
<evidence type="ECO:0000259" key="13">
    <source>
        <dbReference type="PROSITE" id="PS50109"/>
    </source>
</evidence>
<dbReference type="OrthoDB" id="2509008at2"/>
<dbReference type="InterPro" id="IPR010559">
    <property type="entry name" value="Sig_transdc_His_kin_internal"/>
</dbReference>
<evidence type="ECO:0000259" key="14">
    <source>
        <dbReference type="PROSITE" id="PS50885"/>
    </source>
</evidence>
<feature type="transmembrane region" description="Helical" evidence="12">
    <location>
        <begin position="12"/>
        <end position="37"/>
    </location>
</feature>
<evidence type="ECO:0000256" key="2">
    <source>
        <dbReference type="ARBA" id="ARBA00004651"/>
    </source>
</evidence>
<evidence type="ECO:0000256" key="6">
    <source>
        <dbReference type="ARBA" id="ARBA00022679"/>
    </source>
</evidence>
<keyword evidence="9" id="KW-0067">ATP-binding</keyword>
<keyword evidence="10" id="KW-0902">Two-component regulatory system</keyword>
<dbReference type="Pfam" id="PF00672">
    <property type="entry name" value="HAMP"/>
    <property type="match status" value="1"/>
</dbReference>
<dbReference type="InterPro" id="IPR005467">
    <property type="entry name" value="His_kinase_dom"/>
</dbReference>
<keyword evidence="12" id="KW-1133">Transmembrane helix</keyword>
<protein>
    <recommendedName>
        <fullName evidence="3">histidine kinase</fullName>
        <ecNumber evidence="3">2.7.13.3</ecNumber>
    </recommendedName>
</protein>
<dbReference type="Gene3D" id="3.30.565.10">
    <property type="entry name" value="Histidine kinase-like ATPase, C-terminal domain"/>
    <property type="match status" value="1"/>
</dbReference>
<evidence type="ECO:0000313" key="15">
    <source>
        <dbReference type="EMBL" id="REE68117.1"/>
    </source>
</evidence>
<dbReference type="SUPFAM" id="SSF158472">
    <property type="entry name" value="HAMP domain-like"/>
    <property type="match status" value="1"/>
</dbReference>
<name>A0A3D9QVI5_9BACL</name>
<dbReference type="SMART" id="SM00304">
    <property type="entry name" value="HAMP"/>
    <property type="match status" value="1"/>
</dbReference>
<dbReference type="Gene3D" id="1.10.287.130">
    <property type="match status" value="1"/>
</dbReference>
<dbReference type="InterPro" id="IPR036890">
    <property type="entry name" value="HATPase_C_sf"/>
</dbReference>
<evidence type="ECO:0000256" key="11">
    <source>
        <dbReference type="ARBA" id="ARBA00023136"/>
    </source>
</evidence>
<organism evidence="15 16">
    <name type="scientific">Paenibacillus taihuensis</name>
    <dbReference type="NCBI Taxonomy" id="1156355"/>
    <lineage>
        <taxon>Bacteria</taxon>
        <taxon>Bacillati</taxon>
        <taxon>Bacillota</taxon>
        <taxon>Bacilli</taxon>
        <taxon>Bacillales</taxon>
        <taxon>Paenibacillaceae</taxon>
        <taxon>Paenibacillus</taxon>
    </lineage>
</organism>
<keyword evidence="12" id="KW-0812">Transmembrane</keyword>
<keyword evidence="8" id="KW-0418">Kinase</keyword>
<dbReference type="GO" id="GO:0000155">
    <property type="term" value="F:phosphorelay sensor kinase activity"/>
    <property type="evidence" value="ECO:0007669"/>
    <property type="project" value="InterPro"/>
</dbReference>
<dbReference type="EC" id="2.7.13.3" evidence="3"/>
<evidence type="ECO:0000313" key="16">
    <source>
        <dbReference type="Proteomes" id="UP000256304"/>
    </source>
</evidence>
<dbReference type="Pfam" id="PF02518">
    <property type="entry name" value="HATPase_c"/>
    <property type="match status" value="1"/>
</dbReference>
<evidence type="ECO:0000256" key="5">
    <source>
        <dbReference type="ARBA" id="ARBA00022553"/>
    </source>
</evidence>
<comment type="catalytic activity">
    <reaction evidence="1">
        <text>ATP + protein L-histidine = ADP + protein N-phospho-L-histidine.</text>
        <dbReference type="EC" id="2.7.13.3"/>
    </reaction>
</comment>
<keyword evidence="7" id="KW-0547">Nucleotide-binding</keyword>
<dbReference type="GO" id="GO:0005886">
    <property type="term" value="C:plasma membrane"/>
    <property type="evidence" value="ECO:0007669"/>
    <property type="project" value="UniProtKB-SubCell"/>
</dbReference>
<dbReference type="InterPro" id="IPR003660">
    <property type="entry name" value="HAMP_dom"/>
</dbReference>
<comment type="subcellular location">
    <subcellularLocation>
        <location evidence="2">Cell membrane</location>
        <topology evidence="2">Multi-pass membrane protein</topology>
    </subcellularLocation>
</comment>
<keyword evidence="6" id="KW-0808">Transferase</keyword>
<keyword evidence="5" id="KW-0597">Phosphoprotein</keyword>